<dbReference type="Proteomes" id="UP000235786">
    <property type="component" value="Unassembled WGS sequence"/>
</dbReference>
<feature type="compositionally biased region" description="Basic and acidic residues" evidence="2">
    <location>
        <begin position="130"/>
        <end position="144"/>
    </location>
</feature>
<comment type="similarity">
    <text evidence="1">Belongs to the LOR family.</text>
</comment>
<dbReference type="Gene3D" id="2.40.160.200">
    <property type="entry name" value="LURP1-related"/>
    <property type="match status" value="1"/>
</dbReference>
<proteinExistence type="inferred from homology"/>
<feature type="compositionally biased region" description="Polar residues" evidence="2">
    <location>
        <begin position="148"/>
        <end position="157"/>
    </location>
</feature>
<dbReference type="SUPFAM" id="SSF54518">
    <property type="entry name" value="Tubby C-terminal domain-like"/>
    <property type="match status" value="1"/>
</dbReference>
<keyword evidence="4" id="KW-1185">Reference proteome</keyword>
<feature type="region of interest" description="Disordered" evidence="2">
    <location>
        <begin position="297"/>
        <end position="329"/>
    </location>
</feature>
<protein>
    <recommendedName>
        <fullName evidence="5">Tubby C-terminal domain-containing protein</fullName>
    </recommendedName>
</protein>
<feature type="compositionally biased region" description="Polar residues" evidence="2">
    <location>
        <begin position="243"/>
        <end position="259"/>
    </location>
</feature>
<evidence type="ECO:0000313" key="3">
    <source>
        <dbReference type="EMBL" id="PMD47514.1"/>
    </source>
</evidence>
<feature type="compositionally biased region" description="Low complexity" evidence="2">
    <location>
        <begin position="104"/>
        <end position="118"/>
    </location>
</feature>
<reference evidence="3 4" key="1">
    <citation type="submission" date="2016-04" db="EMBL/GenBank/DDBJ databases">
        <title>A degradative enzymes factory behind the ericoid mycorrhizal symbiosis.</title>
        <authorList>
            <consortium name="DOE Joint Genome Institute"/>
            <person name="Martino E."/>
            <person name="Morin E."/>
            <person name="Grelet G."/>
            <person name="Kuo A."/>
            <person name="Kohler A."/>
            <person name="Daghino S."/>
            <person name="Barry K."/>
            <person name="Choi C."/>
            <person name="Cichocki N."/>
            <person name="Clum A."/>
            <person name="Copeland A."/>
            <person name="Hainaut M."/>
            <person name="Haridas S."/>
            <person name="Labutti K."/>
            <person name="Lindquist E."/>
            <person name="Lipzen A."/>
            <person name="Khouja H.-R."/>
            <person name="Murat C."/>
            <person name="Ohm R."/>
            <person name="Olson A."/>
            <person name="Spatafora J."/>
            <person name="Veneault-Fourrey C."/>
            <person name="Henrissat B."/>
            <person name="Grigoriev I."/>
            <person name="Martin F."/>
            <person name="Perotto S."/>
        </authorList>
    </citation>
    <scope>NUCLEOTIDE SEQUENCE [LARGE SCALE GENOMIC DNA]</scope>
    <source>
        <strain evidence="3 4">F</strain>
    </source>
</reference>
<evidence type="ECO:0008006" key="5">
    <source>
        <dbReference type="Google" id="ProtNLM"/>
    </source>
</evidence>
<dbReference type="AlphaFoldDB" id="A0A2J6S9S4"/>
<dbReference type="InterPro" id="IPR007612">
    <property type="entry name" value="LOR"/>
</dbReference>
<evidence type="ECO:0000256" key="2">
    <source>
        <dbReference type="SAM" id="MobiDB-lite"/>
    </source>
</evidence>
<dbReference type="OrthoDB" id="97518at2759"/>
<evidence type="ECO:0000313" key="4">
    <source>
        <dbReference type="Proteomes" id="UP000235786"/>
    </source>
</evidence>
<feature type="region of interest" description="Disordered" evidence="2">
    <location>
        <begin position="77"/>
        <end position="183"/>
    </location>
</feature>
<dbReference type="InterPro" id="IPR025659">
    <property type="entry name" value="Tubby-like_C"/>
</dbReference>
<accession>A0A2J6S9S4</accession>
<dbReference type="EMBL" id="KZ613938">
    <property type="protein sequence ID" value="PMD47514.1"/>
    <property type="molecule type" value="Genomic_DNA"/>
</dbReference>
<evidence type="ECO:0000256" key="1">
    <source>
        <dbReference type="ARBA" id="ARBA00005437"/>
    </source>
</evidence>
<gene>
    <name evidence="3" type="ORF">L207DRAFT_506517</name>
</gene>
<dbReference type="Pfam" id="PF04525">
    <property type="entry name" value="LOR"/>
    <property type="match status" value="1"/>
</dbReference>
<feature type="region of interest" description="Disordered" evidence="2">
    <location>
        <begin position="414"/>
        <end position="451"/>
    </location>
</feature>
<feature type="region of interest" description="Disordered" evidence="2">
    <location>
        <begin position="237"/>
        <end position="266"/>
    </location>
</feature>
<dbReference type="InterPro" id="IPR038595">
    <property type="entry name" value="LOR_sf"/>
</dbReference>
<name>A0A2J6S9S4_HYAVF</name>
<sequence>MEKSTLFEGDDSRRSILYSGLPEESTLQLAAKNTALMDMIYGILERGDGPTSPHFPTPVEQDLSKAKVLQWASSLSQYSPVDEPPPPIFPEYDHEIPRSPSPMGSMLSDTSSHGSSSGPKTPALSIRVPTADDRFSWERAEKTPEPTMRTSSASLTVSVPPRHSSHNRTDSSPSPSPRPTMTATITSLVDDFMPGFVPDFEPSVVKAKSAKPPVLRISTAVLPYPVTPISRRPELVYPPALQPGSQGSHLVAQQSSTRGPSLLRRSSEIRNSPLKNLHGGFSSLRQSVNLPPKQKMINQERQHVQARQSRSPSPKRHSHADSLRVGPRPPALSVVIEERPQIPDAGSSVCGKPYDNRDQYRRMSSTTPLSAAMHMMTPTYLRNQSRHSMVSQICNLGQPEQYMPSPTRAPPSIPVQVGQKMRSPTRPPPGIPSQIEQKIPSPTRPPPRVPSQVEQKIVSPTRLAATAPAENGKQIAAQVRHSLMPSPNRFIEIEQQKSVQNRHSLPAPTRRTQNEIEAIPEPASAKSEPASLGTNLGIGTRGLFAGERGLQFTMSRRVITMSKMEWEILSPGGSRLLNCYEHTNSLSRRRDFFDVQGSQLFDFQRRIGSTRTAQCPKGSTLFVVKSASLHLTPHWAVSLGNTSDNVWVAKGDEAMENVTVTWGGFQVGSISCKSGLKKHTVRPRRCTLQSLANKAQYAVSIAPEMNYAIMAALTTVLDDLRTDEGC</sequence>
<organism evidence="3 4">
    <name type="scientific">Hyaloscypha variabilis (strain UAMH 11265 / GT02V1 / F)</name>
    <name type="common">Meliniomyces variabilis</name>
    <dbReference type="NCBI Taxonomy" id="1149755"/>
    <lineage>
        <taxon>Eukaryota</taxon>
        <taxon>Fungi</taxon>
        <taxon>Dikarya</taxon>
        <taxon>Ascomycota</taxon>
        <taxon>Pezizomycotina</taxon>
        <taxon>Leotiomycetes</taxon>
        <taxon>Helotiales</taxon>
        <taxon>Hyaloscyphaceae</taxon>
        <taxon>Hyaloscypha</taxon>
        <taxon>Hyaloscypha variabilis</taxon>
    </lineage>
</organism>